<dbReference type="Pfam" id="PF00903">
    <property type="entry name" value="Glyoxalase"/>
    <property type="match status" value="1"/>
</dbReference>
<dbReference type="Pfam" id="PF18029">
    <property type="entry name" value="Glyoxalase_6"/>
    <property type="match status" value="1"/>
</dbReference>
<dbReference type="PROSITE" id="PS51819">
    <property type="entry name" value="VOC"/>
    <property type="match status" value="1"/>
</dbReference>
<dbReference type="EMBL" id="JBEZUR010000054">
    <property type="protein sequence ID" value="MEU3557301.1"/>
    <property type="molecule type" value="Genomic_DNA"/>
</dbReference>
<evidence type="ECO:0000313" key="2">
    <source>
        <dbReference type="EMBL" id="MEU3557301.1"/>
    </source>
</evidence>
<feature type="domain" description="VOC" evidence="1">
    <location>
        <begin position="24"/>
        <end position="136"/>
    </location>
</feature>
<dbReference type="InterPro" id="IPR029068">
    <property type="entry name" value="Glyas_Bleomycin-R_OHBP_Dase"/>
</dbReference>
<dbReference type="InterPro" id="IPR052164">
    <property type="entry name" value="Anthracycline_SecMetBiosynth"/>
</dbReference>
<dbReference type="Proteomes" id="UP001550850">
    <property type="component" value="Unassembled WGS sequence"/>
</dbReference>
<accession>A0ABV2YP74</accession>
<protein>
    <submittedName>
        <fullName evidence="2">VOC family protein</fullName>
    </submittedName>
</protein>
<dbReference type="InterPro" id="IPR041581">
    <property type="entry name" value="Glyoxalase_6"/>
</dbReference>
<name>A0ABV2YP74_9ACTN</name>
<keyword evidence="3" id="KW-1185">Reference proteome</keyword>
<dbReference type="RefSeq" id="WP_108955706.1">
    <property type="nucleotide sequence ID" value="NZ_BEVZ01000006.1"/>
</dbReference>
<organism evidence="2 3">
    <name type="scientific">Streptomyces fragilis</name>
    <dbReference type="NCBI Taxonomy" id="67301"/>
    <lineage>
        <taxon>Bacteria</taxon>
        <taxon>Bacillati</taxon>
        <taxon>Actinomycetota</taxon>
        <taxon>Actinomycetes</taxon>
        <taxon>Kitasatosporales</taxon>
        <taxon>Streptomycetaceae</taxon>
        <taxon>Streptomyces</taxon>
    </lineage>
</organism>
<dbReference type="PANTHER" id="PTHR33993:SF10">
    <property type="entry name" value="CONSERVED PROTEIN"/>
    <property type="match status" value="1"/>
</dbReference>
<dbReference type="Gene3D" id="3.10.180.10">
    <property type="entry name" value="2,3-Dihydroxybiphenyl 1,2-Dioxygenase, domain 1"/>
    <property type="match status" value="2"/>
</dbReference>
<evidence type="ECO:0000313" key="3">
    <source>
        <dbReference type="Proteomes" id="UP001550850"/>
    </source>
</evidence>
<dbReference type="CDD" id="cd07247">
    <property type="entry name" value="SgaA_N_like"/>
    <property type="match status" value="1"/>
</dbReference>
<dbReference type="InterPro" id="IPR037523">
    <property type="entry name" value="VOC_core"/>
</dbReference>
<dbReference type="InterPro" id="IPR004360">
    <property type="entry name" value="Glyas_Fos-R_dOase_dom"/>
</dbReference>
<reference evidence="2 3" key="1">
    <citation type="submission" date="2024-06" db="EMBL/GenBank/DDBJ databases">
        <title>The Natural Products Discovery Center: Release of the First 8490 Sequenced Strains for Exploring Actinobacteria Biosynthetic Diversity.</title>
        <authorList>
            <person name="Kalkreuter E."/>
            <person name="Kautsar S.A."/>
            <person name="Yang D."/>
            <person name="Bader C.D."/>
            <person name="Teijaro C.N."/>
            <person name="Fluegel L."/>
            <person name="Davis C.M."/>
            <person name="Simpson J.R."/>
            <person name="Lauterbach L."/>
            <person name="Steele A.D."/>
            <person name="Gui C."/>
            <person name="Meng S."/>
            <person name="Li G."/>
            <person name="Viehrig K."/>
            <person name="Ye F."/>
            <person name="Su P."/>
            <person name="Kiefer A.F."/>
            <person name="Nichols A."/>
            <person name="Cepeda A.J."/>
            <person name="Yan W."/>
            <person name="Fan B."/>
            <person name="Jiang Y."/>
            <person name="Adhikari A."/>
            <person name="Zheng C.-J."/>
            <person name="Schuster L."/>
            <person name="Cowan T.M."/>
            <person name="Smanski M.J."/>
            <person name="Chevrette M.G."/>
            <person name="De Carvalho L.P.S."/>
            <person name="Shen B."/>
        </authorList>
    </citation>
    <scope>NUCLEOTIDE SEQUENCE [LARGE SCALE GENOMIC DNA]</scope>
    <source>
        <strain evidence="2 3">NPDC038104</strain>
    </source>
</reference>
<gene>
    <name evidence="2" type="ORF">AB0E65_24245</name>
</gene>
<proteinExistence type="predicted"/>
<sequence>MNDDSTPLAPRAGGRRSTRTISGAPIWVSLTSHDLAATQKFYTAVLGWEWRTIKLGDLFRVAEVDGVPVAGVAALAGQWHMAVSWTAYFAVESADATASRVQERGGTLAVGPLSLPPGRTALLADRDGATFGIWEGEISGSWDAWRKAAPVLVRLRTRDAFDSAIFYGEVFEWASGRPGGCEVRYDGEEVVVINNGEEVARIESGALGAAPDPSIRPHWQVHFAVEDVVSCVRAAEANGGSVLRSTDREAVLRDPEGALFTIYHRPTGPLGGRVP</sequence>
<evidence type="ECO:0000259" key="1">
    <source>
        <dbReference type="PROSITE" id="PS51819"/>
    </source>
</evidence>
<dbReference type="SUPFAM" id="SSF54593">
    <property type="entry name" value="Glyoxalase/Bleomycin resistance protein/Dihydroxybiphenyl dioxygenase"/>
    <property type="match status" value="2"/>
</dbReference>
<comment type="caution">
    <text evidence="2">The sequence shown here is derived from an EMBL/GenBank/DDBJ whole genome shotgun (WGS) entry which is preliminary data.</text>
</comment>
<dbReference type="PANTHER" id="PTHR33993">
    <property type="entry name" value="GLYOXALASE-RELATED"/>
    <property type="match status" value="1"/>
</dbReference>